<protein>
    <recommendedName>
        <fullName evidence="11">Tryptophan synthase beta chain</fullName>
        <ecNumber evidence="11">4.2.1.20</ecNumber>
    </recommendedName>
</protein>
<dbReference type="FunFam" id="3.40.50.1100:FF:000004">
    <property type="entry name" value="Tryptophan synthase beta chain"/>
    <property type="match status" value="1"/>
</dbReference>
<evidence type="ECO:0000313" key="14">
    <source>
        <dbReference type="Proteomes" id="UP000029920"/>
    </source>
</evidence>
<evidence type="ECO:0000256" key="9">
    <source>
        <dbReference type="ARBA" id="ARBA00023239"/>
    </source>
</evidence>
<comment type="cofactor">
    <cofactor evidence="1 11">
        <name>pyridoxal 5'-phosphate</name>
        <dbReference type="ChEBI" id="CHEBI:597326"/>
    </cofactor>
</comment>
<evidence type="ECO:0000256" key="7">
    <source>
        <dbReference type="ARBA" id="ARBA00022898"/>
    </source>
</evidence>
<evidence type="ECO:0000256" key="3">
    <source>
        <dbReference type="ARBA" id="ARBA00009982"/>
    </source>
</evidence>
<evidence type="ECO:0000256" key="1">
    <source>
        <dbReference type="ARBA" id="ARBA00001933"/>
    </source>
</evidence>
<keyword evidence="8 11" id="KW-0057">Aromatic amino acid biosynthesis</keyword>
<evidence type="ECO:0000256" key="11">
    <source>
        <dbReference type="HAMAP-Rule" id="MF_00133"/>
    </source>
</evidence>
<keyword evidence="5 11" id="KW-0028">Amino-acid biosynthesis</keyword>
<dbReference type="NCBIfam" id="TIGR00263">
    <property type="entry name" value="trpB"/>
    <property type="match status" value="1"/>
</dbReference>
<sequence length="421" mass="46020">MKDNIFLRSKKGFFGLEDSKTHAFGGQYVAEILYPALKELEEAYKHILPTKSFQQDFVGLLKEFVGRPTPLIFAKNASKILNNEIYLKFEGLANTGAHKINNAIGQVLLAKKMGKNHIIAETGAGQHGLAVSAACAKLGIKCRIFMGSKDIKRQFPNVFNMELLGAKVISVKNGSETLKDAVNEALREWSKDSKNIFYVLGSALGPYPYPDIVRDLQSIIGKEVKTQTQKFFKGNPDIMIACVGGGSNAIGFFTPYLKDNIRLIGIEAGGIGQGIGENATRIDNTNSHLGIVQGYKSYFLSDTYGNLLETYSISAGLDYAGIGPQLAHLKEIGVLEFKSANDKEALNALEFFAKNEGIIAALESSHALAGVLKICKEVDSKKIIVNVSGRGDKDIFITAKALQKERWKDFLSNEITEIGEL</sequence>
<dbReference type="PANTHER" id="PTHR48077">
    <property type="entry name" value="TRYPTOPHAN SYNTHASE-RELATED"/>
    <property type="match status" value="1"/>
</dbReference>
<comment type="pathway">
    <text evidence="2 11">Amino-acid biosynthesis; L-tryptophan biosynthesis; L-tryptophan from chorismate: step 5/5.</text>
</comment>
<dbReference type="SUPFAM" id="SSF53686">
    <property type="entry name" value="Tryptophan synthase beta subunit-like PLP-dependent enzymes"/>
    <property type="match status" value="1"/>
</dbReference>
<dbReference type="RefSeq" id="WP_034554587.1">
    <property type="nucleotide sequence ID" value="NZ_JRPC02000002.1"/>
</dbReference>
<dbReference type="Gene3D" id="3.40.50.1100">
    <property type="match status" value="2"/>
</dbReference>
<evidence type="ECO:0000256" key="8">
    <source>
        <dbReference type="ARBA" id="ARBA00023141"/>
    </source>
</evidence>
<dbReference type="InterPro" id="IPR006654">
    <property type="entry name" value="Trp_synth_beta"/>
</dbReference>
<evidence type="ECO:0000256" key="2">
    <source>
        <dbReference type="ARBA" id="ARBA00004733"/>
    </source>
</evidence>
<evidence type="ECO:0000256" key="6">
    <source>
        <dbReference type="ARBA" id="ARBA00022822"/>
    </source>
</evidence>
<reference evidence="13 14" key="1">
    <citation type="journal article" date="2014" name="Genome Announc.">
        <title>Draft genome sequences of eight enterohepatic helicobacter species isolated from both laboratory and wild rodents.</title>
        <authorList>
            <person name="Sheh A."/>
            <person name="Shen Z."/>
            <person name="Fox J.G."/>
        </authorList>
    </citation>
    <scope>NUCLEOTIDE SEQUENCE [LARGE SCALE GENOMIC DNA]</scope>
    <source>
        <strain evidence="13 14">MIT-03-7007</strain>
    </source>
</reference>
<evidence type="ECO:0000256" key="5">
    <source>
        <dbReference type="ARBA" id="ARBA00022605"/>
    </source>
</evidence>
<proteinExistence type="inferred from homology"/>
<dbReference type="Proteomes" id="UP000029920">
    <property type="component" value="Unassembled WGS sequence"/>
</dbReference>
<evidence type="ECO:0000259" key="12">
    <source>
        <dbReference type="Pfam" id="PF00291"/>
    </source>
</evidence>
<dbReference type="InterPro" id="IPR006653">
    <property type="entry name" value="Trp_synth_b_CS"/>
</dbReference>
<keyword evidence="7 11" id="KW-0663">Pyridoxal phosphate</keyword>
<dbReference type="PIRSF" id="PIRSF001413">
    <property type="entry name" value="Trp_syn_beta"/>
    <property type="match status" value="1"/>
</dbReference>
<gene>
    <name evidence="11 13" type="primary">trpB</name>
    <name evidence="13" type="ORF">LS72_001205</name>
</gene>
<dbReference type="InterPro" id="IPR001926">
    <property type="entry name" value="TrpB-like_PALP"/>
</dbReference>
<keyword evidence="14" id="KW-1185">Reference proteome</keyword>
<dbReference type="PANTHER" id="PTHR48077:SF3">
    <property type="entry name" value="TRYPTOPHAN SYNTHASE"/>
    <property type="match status" value="1"/>
</dbReference>
<accession>A0A4U8UKG1</accession>
<evidence type="ECO:0000313" key="13">
    <source>
        <dbReference type="EMBL" id="TLE17030.1"/>
    </source>
</evidence>
<dbReference type="InterPro" id="IPR023026">
    <property type="entry name" value="Trp_synth_beta/beta-like"/>
</dbReference>
<keyword evidence="6 11" id="KW-0822">Tryptophan biosynthesis</keyword>
<feature type="domain" description="Tryptophan synthase beta chain-like PALP" evidence="12">
    <location>
        <begin position="66"/>
        <end position="389"/>
    </location>
</feature>
<dbReference type="Pfam" id="PF00291">
    <property type="entry name" value="PALP"/>
    <property type="match status" value="1"/>
</dbReference>
<evidence type="ECO:0000256" key="10">
    <source>
        <dbReference type="ARBA" id="ARBA00049047"/>
    </source>
</evidence>
<comment type="similarity">
    <text evidence="3 11">Belongs to the TrpB family.</text>
</comment>
<dbReference type="CDD" id="cd06446">
    <property type="entry name" value="Trp-synth_B"/>
    <property type="match status" value="1"/>
</dbReference>
<evidence type="ECO:0000256" key="4">
    <source>
        <dbReference type="ARBA" id="ARBA00011270"/>
    </source>
</evidence>
<name>A0A4U8UKG1_9HELI</name>
<comment type="subunit">
    <text evidence="4 11">Tetramer of two alpha and two beta chains.</text>
</comment>
<dbReference type="EMBL" id="JRPC02000002">
    <property type="protein sequence ID" value="TLE17030.1"/>
    <property type="molecule type" value="Genomic_DNA"/>
</dbReference>
<comment type="catalytic activity">
    <reaction evidence="10 11">
        <text>(1S,2R)-1-C-(indol-3-yl)glycerol 3-phosphate + L-serine = D-glyceraldehyde 3-phosphate + L-tryptophan + H2O</text>
        <dbReference type="Rhea" id="RHEA:10532"/>
        <dbReference type="ChEBI" id="CHEBI:15377"/>
        <dbReference type="ChEBI" id="CHEBI:33384"/>
        <dbReference type="ChEBI" id="CHEBI:57912"/>
        <dbReference type="ChEBI" id="CHEBI:58866"/>
        <dbReference type="ChEBI" id="CHEBI:59776"/>
        <dbReference type="EC" id="4.2.1.20"/>
    </reaction>
</comment>
<dbReference type="GO" id="GO:0004834">
    <property type="term" value="F:tryptophan synthase activity"/>
    <property type="evidence" value="ECO:0007669"/>
    <property type="project" value="UniProtKB-UniRule"/>
</dbReference>
<keyword evidence="9 11" id="KW-0456">Lyase</keyword>
<dbReference type="HAMAP" id="MF_00133">
    <property type="entry name" value="Trp_synth_beta"/>
    <property type="match status" value="1"/>
</dbReference>
<feature type="modified residue" description="N6-(pyridoxal phosphate)lysine" evidence="11">
    <location>
        <position position="99"/>
    </location>
</feature>
<dbReference type="PROSITE" id="PS00168">
    <property type="entry name" value="TRP_SYNTHASE_BETA"/>
    <property type="match status" value="1"/>
</dbReference>
<comment type="caution">
    <text evidence="13">The sequence shown here is derived from an EMBL/GenBank/DDBJ whole genome shotgun (WGS) entry which is preliminary data.</text>
</comment>
<dbReference type="GO" id="GO:0005737">
    <property type="term" value="C:cytoplasm"/>
    <property type="evidence" value="ECO:0007669"/>
    <property type="project" value="TreeGrafter"/>
</dbReference>
<organism evidence="13 14">
    <name type="scientific">Helicobacter apodemus</name>
    <dbReference type="NCBI Taxonomy" id="135569"/>
    <lineage>
        <taxon>Bacteria</taxon>
        <taxon>Pseudomonadati</taxon>
        <taxon>Campylobacterota</taxon>
        <taxon>Epsilonproteobacteria</taxon>
        <taxon>Campylobacterales</taxon>
        <taxon>Helicobacteraceae</taxon>
        <taxon>Helicobacter</taxon>
    </lineage>
</organism>
<comment type="function">
    <text evidence="11">The beta subunit is responsible for the synthesis of L-tryptophan from indole and L-serine.</text>
</comment>
<dbReference type="EC" id="4.2.1.20" evidence="11"/>
<dbReference type="InterPro" id="IPR036052">
    <property type="entry name" value="TrpB-like_PALP_sf"/>
</dbReference>
<dbReference type="AlphaFoldDB" id="A0A4U8UKG1"/>
<dbReference type="UniPathway" id="UPA00035">
    <property type="reaction ID" value="UER00044"/>
</dbReference>